<feature type="compositionally biased region" description="Low complexity" evidence="2">
    <location>
        <begin position="343"/>
        <end position="354"/>
    </location>
</feature>
<feature type="coiled-coil region" evidence="1">
    <location>
        <begin position="32"/>
        <end position="59"/>
    </location>
</feature>
<evidence type="ECO:0000313" key="4">
    <source>
        <dbReference type="Proteomes" id="UP000284403"/>
    </source>
</evidence>
<dbReference type="Proteomes" id="UP000284403">
    <property type="component" value="Unassembled WGS sequence"/>
</dbReference>
<protein>
    <submittedName>
        <fullName evidence="3">Uncharacterized protein</fullName>
    </submittedName>
</protein>
<dbReference type="AlphaFoldDB" id="A0A3R7LLJ0"/>
<proteinExistence type="predicted"/>
<organism evidence="3 4">
    <name type="scientific">Trypanosoma conorhini</name>
    <dbReference type="NCBI Taxonomy" id="83891"/>
    <lineage>
        <taxon>Eukaryota</taxon>
        <taxon>Discoba</taxon>
        <taxon>Euglenozoa</taxon>
        <taxon>Kinetoplastea</taxon>
        <taxon>Metakinetoplastina</taxon>
        <taxon>Trypanosomatida</taxon>
        <taxon>Trypanosomatidae</taxon>
        <taxon>Trypanosoma</taxon>
    </lineage>
</organism>
<gene>
    <name evidence="3" type="ORF">Tco025E_00725</name>
</gene>
<evidence type="ECO:0000313" key="3">
    <source>
        <dbReference type="EMBL" id="RNF27067.1"/>
    </source>
</evidence>
<evidence type="ECO:0000256" key="2">
    <source>
        <dbReference type="SAM" id="MobiDB-lite"/>
    </source>
</evidence>
<feature type="region of interest" description="Disordered" evidence="2">
    <location>
        <begin position="85"/>
        <end position="140"/>
    </location>
</feature>
<dbReference type="EMBL" id="MKKU01000017">
    <property type="protein sequence ID" value="RNF27067.1"/>
    <property type="molecule type" value="Genomic_DNA"/>
</dbReference>
<feature type="coiled-coil region" evidence="1">
    <location>
        <begin position="253"/>
        <end position="280"/>
    </location>
</feature>
<dbReference type="RefSeq" id="XP_029232273.1">
    <property type="nucleotide sequence ID" value="XM_029367665.1"/>
</dbReference>
<accession>A0A3R7LLJ0</accession>
<keyword evidence="1" id="KW-0175">Coiled coil</keyword>
<sequence length="430" mass="46260">MLQSNAAHHAEALFSQLERSSRNPVRLYRHLLQRAAAQLDAVTADAKALRATVHLLQRQQRAQEKCIYLLEAQLAQTQARCERHAARRGAARKTKVGRARETPALPSSSSSSSLVAPRVGQPQQQQQQQPRGDADGCLSTSWELRGVGGRRFTSHSALERTGYACGGSPPSRHASPLAMSASLPPPQVCGESDARQAAAGDKALLEQALGSLLLLLLDDFPSASPAASGVATASPRALAGGAKRMYDTVVAHIRTLKKREGALKSHMQELEETLRRERRRSPQFAIAEEQHTKPGAPLDLHEPKNSLARDDHLHSSRHVCAAMDAAAPSAEAADFTDPHHSVTHSTASSSPPSVGRGDSGNATVRAPKAVMDPSAILDVIQYGTHGMLLPTDVSEEDFDETSLDGLAGEAELLEYAEWKDSFLQQLLPSR</sequence>
<feature type="region of interest" description="Disordered" evidence="2">
    <location>
        <begin position="331"/>
        <end position="367"/>
    </location>
</feature>
<feature type="compositionally biased region" description="Low complexity" evidence="2">
    <location>
        <begin position="121"/>
        <end position="130"/>
    </location>
</feature>
<reference evidence="3 4" key="1">
    <citation type="journal article" date="2018" name="BMC Genomics">
        <title>Genomic comparison of Trypanosoma conorhini and Trypanosoma rangeli to Trypanosoma cruzi strains of high and low virulence.</title>
        <authorList>
            <person name="Bradwell K.R."/>
            <person name="Koparde V.N."/>
            <person name="Matveyev A.V."/>
            <person name="Serrano M.G."/>
            <person name="Alves J.M."/>
            <person name="Parikh H."/>
            <person name="Huang B."/>
            <person name="Lee V."/>
            <person name="Espinosa-Alvarez O."/>
            <person name="Ortiz P.A."/>
            <person name="Costa-Martins A.G."/>
            <person name="Teixeira M.M."/>
            <person name="Buck G.A."/>
        </authorList>
    </citation>
    <scope>NUCLEOTIDE SEQUENCE [LARGE SCALE GENOMIC DNA]</scope>
    <source>
        <strain evidence="3 4">025E</strain>
    </source>
</reference>
<evidence type="ECO:0000256" key="1">
    <source>
        <dbReference type="SAM" id="Coils"/>
    </source>
</evidence>
<dbReference type="OrthoDB" id="251440at2759"/>
<name>A0A3R7LLJ0_9TRYP</name>
<feature type="compositionally biased region" description="Basic residues" evidence="2">
    <location>
        <begin position="85"/>
        <end position="97"/>
    </location>
</feature>
<keyword evidence="4" id="KW-1185">Reference proteome</keyword>
<feature type="region of interest" description="Disordered" evidence="2">
    <location>
        <begin position="163"/>
        <end position="193"/>
    </location>
</feature>
<dbReference type="GeneID" id="40314336"/>
<comment type="caution">
    <text evidence="3">The sequence shown here is derived from an EMBL/GenBank/DDBJ whole genome shotgun (WGS) entry which is preliminary data.</text>
</comment>